<gene>
    <name evidence="9" type="primary">exbD_3</name>
    <name evidence="9" type="ORF">PbB2_01497</name>
</gene>
<dbReference type="GO" id="GO:0015031">
    <property type="term" value="P:protein transport"/>
    <property type="evidence" value="ECO:0007669"/>
    <property type="project" value="UniProtKB-KW"/>
</dbReference>
<keyword evidence="7" id="KW-0653">Protein transport</keyword>
<comment type="subcellular location">
    <subcellularLocation>
        <location evidence="1">Cell membrane</location>
        <topology evidence="1">Single-pass membrane protein</topology>
    </subcellularLocation>
    <subcellularLocation>
        <location evidence="7">Cell membrane</location>
        <topology evidence="7">Single-pass type II membrane protein</topology>
    </subcellularLocation>
</comment>
<dbReference type="Pfam" id="PF02472">
    <property type="entry name" value="ExbD"/>
    <property type="match status" value="1"/>
</dbReference>
<evidence type="ECO:0000256" key="8">
    <source>
        <dbReference type="SAM" id="Phobius"/>
    </source>
</evidence>
<keyword evidence="3" id="KW-1003">Cell membrane</keyword>
<accession>A0A2P2E9S8</accession>
<organism evidence="9 10">
    <name type="scientific">Candidatus Phycosocius bacilliformis</name>
    <dbReference type="NCBI Taxonomy" id="1445552"/>
    <lineage>
        <taxon>Bacteria</taxon>
        <taxon>Pseudomonadati</taxon>
        <taxon>Pseudomonadota</taxon>
        <taxon>Alphaproteobacteria</taxon>
        <taxon>Caulobacterales</taxon>
        <taxon>Caulobacterales incertae sedis</taxon>
        <taxon>Candidatus Phycosocius</taxon>
    </lineage>
</organism>
<dbReference type="EMBL" id="BFBR01000004">
    <property type="protein sequence ID" value="GBF57827.1"/>
    <property type="molecule type" value="Genomic_DNA"/>
</dbReference>
<evidence type="ECO:0000313" key="9">
    <source>
        <dbReference type="EMBL" id="GBF57827.1"/>
    </source>
</evidence>
<comment type="caution">
    <text evidence="9">The sequence shown here is derived from an EMBL/GenBank/DDBJ whole genome shotgun (WGS) entry which is preliminary data.</text>
</comment>
<keyword evidence="7" id="KW-0813">Transport</keyword>
<evidence type="ECO:0000256" key="2">
    <source>
        <dbReference type="ARBA" id="ARBA00005811"/>
    </source>
</evidence>
<evidence type="ECO:0000256" key="4">
    <source>
        <dbReference type="ARBA" id="ARBA00022692"/>
    </source>
</evidence>
<dbReference type="RefSeq" id="WP_108984706.1">
    <property type="nucleotide sequence ID" value="NZ_BFBR01000004.1"/>
</dbReference>
<dbReference type="GO" id="GO:0022857">
    <property type="term" value="F:transmembrane transporter activity"/>
    <property type="evidence" value="ECO:0007669"/>
    <property type="project" value="InterPro"/>
</dbReference>
<name>A0A2P2E9S8_9PROT</name>
<dbReference type="Gene3D" id="3.30.420.270">
    <property type="match status" value="1"/>
</dbReference>
<feature type="transmembrane region" description="Helical" evidence="8">
    <location>
        <begin position="31"/>
        <end position="54"/>
    </location>
</feature>
<dbReference type="PANTHER" id="PTHR30558:SF9">
    <property type="entry name" value="BIOPOLYMER TRANSPORT PROTEIN EXBD"/>
    <property type="match status" value="1"/>
</dbReference>
<evidence type="ECO:0000256" key="5">
    <source>
        <dbReference type="ARBA" id="ARBA00022989"/>
    </source>
</evidence>
<evidence type="ECO:0000256" key="3">
    <source>
        <dbReference type="ARBA" id="ARBA00022475"/>
    </source>
</evidence>
<keyword evidence="10" id="KW-1185">Reference proteome</keyword>
<dbReference type="Proteomes" id="UP000245086">
    <property type="component" value="Unassembled WGS sequence"/>
</dbReference>
<dbReference type="GO" id="GO:0005886">
    <property type="term" value="C:plasma membrane"/>
    <property type="evidence" value="ECO:0007669"/>
    <property type="project" value="UniProtKB-SubCell"/>
</dbReference>
<keyword evidence="6 8" id="KW-0472">Membrane</keyword>
<evidence type="ECO:0000256" key="1">
    <source>
        <dbReference type="ARBA" id="ARBA00004162"/>
    </source>
</evidence>
<protein>
    <submittedName>
        <fullName evidence="9">Biopolymer transport protein ExbD</fullName>
    </submittedName>
</protein>
<evidence type="ECO:0000256" key="6">
    <source>
        <dbReference type="ARBA" id="ARBA00023136"/>
    </source>
</evidence>
<keyword evidence="5 8" id="KW-1133">Transmembrane helix</keyword>
<keyword evidence="4 7" id="KW-0812">Transmembrane</keyword>
<proteinExistence type="inferred from homology"/>
<sequence length="159" mass="17211">MGAKLAGGGSSGKRGRLDVNAEPNIVPFVDVMLVLLIIFMVASPVASVDINVTLPDSKVLPSKRPPKPTYVTIQDKGGQVGYFVGNDEVVDTAVLGKKAFEGVVKDNPTFDGDLAKIIDQRIYIRADGETPYRNVVFAMNRLQDEGFYKVALVGADKRR</sequence>
<reference evidence="9 10" key="1">
    <citation type="journal article" date="2018" name="Genome Announc.">
        <title>Draft Genome Sequence of "Candidatus Phycosocius bacilliformis," an Alphaproteobacterial Ectosymbiont of the Hydrocarbon-Producing Green Alga Botryococcus braunii.</title>
        <authorList>
            <person name="Tanabe Y."/>
            <person name="Yamaguchi H."/>
            <person name="Watanabe M.M."/>
        </authorList>
    </citation>
    <scope>NUCLEOTIDE SEQUENCE [LARGE SCALE GENOMIC DNA]</scope>
    <source>
        <strain evidence="9 10">BOTRYCO-2</strain>
    </source>
</reference>
<dbReference type="AlphaFoldDB" id="A0A2P2E9S8"/>
<comment type="similarity">
    <text evidence="2 7">Belongs to the ExbD/TolR family.</text>
</comment>
<dbReference type="OrthoDB" id="9798629at2"/>
<dbReference type="InterPro" id="IPR003400">
    <property type="entry name" value="ExbD"/>
</dbReference>
<dbReference type="PANTHER" id="PTHR30558">
    <property type="entry name" value="EXBD MEMBRANE COMPONENT OF PMF-DRIVEN MACROMOLECULE IMPORT SYSTEM"/>
    <property type="match status" value="1"/>
</dbReference>
<evidence type="ECO:0000313" key="10">
    <source>
        <dbReference type="Proteomes" id="UP000245086"/>
    </source>
</evidence>
<evidence type="ECO:0000256" key="7">
    <source>
        <dbReference type="RuleBase" id="RU003879"/>
    </source>
</evidence>